<dbReference type="Proteomes" id="UP000000263">
    <property type="component" value="Chromosome"/>
</dbReference>
<reference evidence="1 2" key="1">
    <citation type="submission" date="2007-08" db="EMBL/GenBank/DDBJ databases">
        <title>Complete sequence of Roseiflexus castenholzii DSM 13941.</title>
        <authorList>
            <consortium name="US DOE Joint Genome Institute"/>
            <person name="Copeland A."/>
            <person name="Lucas S."/>
            <person name="Lapidus A."/>
            <person name="Barry K."/>
            <person name="Glavina del Rio T."/>
            <person name="Dalin E."/>
            <person name="Tice H."/>
            <person name="Pitluck S."/>
            <person name="Thompson L.S."/>
            <person name="Brettin T."/>
            <person name="Bruce D."/>
            <person name="Detter J.C."/>
            <person name="Han C."/>
            <person name="Tapia R."/>
            <person name="Schmutz J."/>
            <person name="Larimer F."/>
            <person name="Land M."/>
            <person name="Hauser L."/>
            <person name="Kyrpides N."/>
            <person name="Mikhailova N."/>
            <person name="Bryant D.A."/>
            <person name="Hanada S."/>
            <person name="Tsukatani Y."/>
            <person name="Richardson P."/>
        </authorList>
    </citation>
    <scope>NUCLEOTIDE SEQUENCE [LARGE SCALE GENOMIC DNA]</scope>
    <source>
        <strain evidence="2">DSM 13941 / HLO8</strain>
    </source>
</reference>
<evidence type="ECO:0000313" key="2">
    <source>
        <dbReference type="Proteomes" id="UP000000263"/>
    </source>
</evidence>
<dbReference type="OrthoDB" id="146433at2"/>
<dbReference type="Pfam" id="PF16292">
    <property type="entry name" value="DUF4938"/>
    <property type="match status" value="1"/>
</dbReference>
<dbReference type="HOGENOM" id="CLU_058819_0_0_0"/>
<sequence length="394" mass="41642">MSVEIVRITTFDGPHCFDPRPGVLARLRADHDCSAALRAVLKDAAQRVGLVIGNPHIESRSTGDTIWHDLFFVTPMPAIGAEMVRHIVALLGAQHAGDDTMDADSLLWDLQKKRRAAALPLQVLQLMAEASARGVPAFVRRDGFVQVGYGARGNAIDPALFRERGTALREADVGIGASPFARPALSSLLPWDRLGAVPVVVVSGGATSATTAAFVSRLRQRRISVAAALTASFDTARDCLTDPAAGAIVLDLDPVDLLWRGLPVEQCMVSALLDLPEELESEAGGRDDLARALGVALLVTSLGGRAVLNADHPAILALAGYAPCPLVLIARSGDHPALRAHRAAGGSALFLRRTAAVLACGTSETLIPLSPDEDPWKTLAVTALYFAFMEADAR</sequence>
<name>A7NNU1_ROSCS</name>
<dbReference type="eggNOG" id="COG0769">
    <property type="taxonomic scope" value="Bacteria"/>
</dbReference>
<protein>
    <submittedName>
        <fullName evidence="1">Uncharacterized protein</fullName>
    </submittedName>
</protein>
<dbReference type="KEGG" id="rca:Rcas_3181"/>
<organism evidence="1 2">
    <name type="scientific">Roseiflexus castenholzii (strain DSM 13941 / HLO8)</name>
    <dbReference type="NCBI Taxonomy" id="383372"/>
    <lineage>
        <taxon>Bacteria</taxon>
        <taxon>Bacillati</taxon>
        <taxon>Chloroflexota</taxon>
        <taxon>Chloroflexia</taxon>
        <taxon>Chloroflexales</taxon>
        <taxon>Roseiflexineae</taxon>
        <taxon>Roseiflexaceae</taxon>
        <taxon>Roseiflexus</taxon>
    </lineage>
</organism>
<dbReference type="AlphaFoldDB" id="A7NNU1"/>
<dbReference type="STRING" id="383372.Rcas_3181"/>
<gene>
    <name evidence="1" type="ordered locus">Rcas_3181</name>
</gene>
<proteinExistence type="predicted"/>
<dbReference type="InterPro" id="IPR032554">
    <property type="entry name" value="DUF4938"/>
</dbReference>
<accession>A7NNU1</accession>
<dbReference type="EMBL" id="CP000804">
    <property type="protein sequence ID" value="ABU59235.1"/>
    <property type="molecule type" value="Genomic_DNA"/>
</dbReference>
<evidence type="ECO:0000313" key="1">
    <source>
        <dbReference type="EMBL" id="ABU59235.1"/>
    </source>
</evidence>
<keyword evidence="2" id="KW-1185">Reference proteome</keyword>
<dbReference type="RefSeq" id="WP_012121659.1">
    <property type="nucleotide sequence ID" value="NC_009767.1"/>
</dbReference>